<dbReference type="Gene3D" id="3.30.70.270">
    <property type="match status" value="2"/>
</dbReference>
<reference evidence="13" key="2">
    <citation type="submission" date="2025-08" db="UniProtKB">
        <authorList>
            <consortium name="Ensembl"/>
        </authorList>
    </citation>
    <scope>IDENTIFICATION</scope>
</reference>
<feature type="compositionally biased region" description="Acidic residues" evidence="10">
    <location>
        <begin position="991"/>
        <end position="1000"/>
    </location>
</feature>
<evidence type="ECO:0000256" key="9">
    <source>
        <dbReference type="ARBA" id="ARBA00039658"/>
    </source>
</evidence>
<evidence type="ECO:0000256" key="6">
    <source>
        <dbReference type="ARBA" id="ARBA00022759"/>
    </source>
</evidence>
<dbReference type="PROSITE" id="PS50878">
    <property type="entry name" value="RT_POL"/>
    <property type="match status" value="1"/>
</dbReference>
<keyword evidence="8" id="KW-0695">RNA-directed DNA polymerase</keyword>
<feature type="region of interest" description="Disordered" evidence="10">
    <location>
        <begin position="968"/>
        <end position="1093"/>
    </location>
</feature>
<reference evidence="13" key="3">
    <citation type="submission" date="2025-09" db="UniProtKB">
        <authorList>
            <consortium name="Ensembl"/>
        </authorList>
    </citation>
    <scope>IDENTIFICATION</scope>
</reference>
<dbReference type="InterPro" id="IPR041373">
    <property type="entry name" value="RT_RNaseH"/>
</dbReference>
<accession>A0AAQ4S1Y1</accession>
<dbReference type="InterPro" id="IPR041588">
    <property type="entry name" value="Integrase_H2C2"/>
</dbReference>
<evidence type="ECO:0000313" key="14">
    <source>
        <dbReference type="Proteomes" id="UP000007635"/>
    </source>
</evidence>
<keyword evidence="4" id="KW-0548">Nucleotidyltransferase</keyword>
<feature type="compositionally biased region" description="Basic and acidic residues" evidence="10">
    <location>
        <begin position="1048"/>
        <end position="1071"/>
    </location>
</feature>
<dbReference type="GO" id="GO:0004523">
    <property type="term" value="F:RNA-DNA hybrid ribonuclease activity"/>
    <property type="evidence" value="ECO:0007669"/>
    <property type="project" value="UniProtKB-EC"/>
</dbReference>
<dbReference type="Ensembl" id="ENSGACT00000048553.1">
    <property type="protein sequence ID" value="ENSGACP00000068913.1"/>
    <property type="gene ID" value="ENSGACG00000029062.1"/>
</dbReference>
<protein>
    <recommendedName>
        <fullName evidence="9">Gypsy retrotransposon integrase-like protein 1</fullName>
        <ecNumber evidence="2">3.1.26.4</ecNumber>
    </recommendedName>
</protein>
<dbReference type="Gene3D" id="3.30.420.10">
    <property type="entry name" value="Ribonuclease H-like superfamily/Ribonuclease H"/>
    <property type="match status" value="1"/>
</dbReference>
<keyword evidence="14" id="KW-1185">Reference proteome</keyword>
<dbReference type="InterPro" id="IPR036397">
    <property type="entry name" value="RNaseH_sf"/>
</dbReference>
<evidence type="ECO:0000256" key="8">
    <source>
        <dbReference type="ARBA" id="ARBA00022918"/>
    </source>
</evidence>
<comment type="similarity">
    <text evidence="1">Belongs to the beta type-B retroviral polymerase family. HERV class-II K(HML-2) pol subfamily.</text>
</comment>
<evidence type="ECO:0000256" key="10">
    <source>
        <dbReference type="SAM" id="MobiDB-lite"/>
    </source>
</evidence>
<dbReference type="PANTHER" id="PTHR37984">
    <property type="entry name" value="PROTEIN CBG26694"/>
    <property type="match status" value="1"/>
</dbReference>
<evidence type="ECO:0000256" key="4">
    <source>
        <dbReference type="ARBA" id="ARBA00022695"/>
    </source>
</evidence>
<dbReference type="SUPFAM" id="SSF56672">
    <property type="entry name" value="DNA/RNA polymerases"/>
    <property type="match status" value="1"/>
</dbReference>
<dbReference type="Gene3D" id="3.10.20.370">
    <property type="match status" value="1"/>
</dbReference>
<keyword evidence="5" id="KW-0540">Nuclease</keyword>
<dbReference type="PROSITE" id="PS50994">
    <property type="entry name" value="INTEGRASE"/>
    <property type="match status" value="1"/>
</dbReference>
<dbReference type="InterPro" id="IPR050951">
    <property type="entry name" value="Retrovirus_Pol_polyprotein"/>
</dbReference>
<keyword evidence="7" id="KW-0378">Hydrolase</keyword>
<dbReference type="AlphaFoldDB" id="A0AAQ4S1Y1"/>
<evidence type="ECO:0000259" key="12">
    <source>
        <dbReference type="PROSITE" id="PS50994"/>
    </source>
</evidence>
<dbReference type="FunFam" id="3.10.20.370:FF:000001">
    <property type="entry name" value="Retrovirus-related Pol polyprotein from transposon 17.6-like protein"/>
    <property type="match status" value="1"/>
</dbReference>
<keyword evidence="3" id="KW-0808">Transferase</keyword>
<dbReference type="InterPro" id="IPR012337">
    <property type="entry name" value="RNaseH-like_sf"/>
</dbReference>
<dbReference type="EC" id="3.1.26.4" evidence="2"/>
<reference evidence="13 14" key="1">
    <citation type="journal article" date="2021" name="G3 (Bethesda)">
        <title>Improved contiguity of the threespine stickleback genome using long-read sequencing.</title>
        <authorList>
            <person name="Nath S."/>
            <person name="Shaw D.E."/>
            <person name="White M.A."/>
        </authorList>
    </citation>
    <scope>NUCLEOTIDE SEQUENCE [LARGE SCALE GENOMIC DNA]</scope>
    <source>
        <strain evidence="13 14">Lake Benthic</strain>
    </source>
</reference>
<evidence type="ECO:0000313" key="13">
    <source>
        <dbReference type="Ensembl" id="ENSGACP00000068913.1"/>
    </source>
</evidence>
<evidence type="ECO:0000256" key="2">
    <source>
        <dbReference type="ARBA" id="ARBA00012180"/>
    </source>
</evidence>
<proteinExistence type="inferred from homology"/>
<dbReference type="Pfam" id="PF17917">
    <property type="entry name" value="RT_RNaseH"/>
    <property type="match status" value="1"/>
</dbReference>
<evidence type="ECO:0000256" key="1">
    <source>
        <dbReference type="ARBA" id="ARBA00010879"/>
    </source>
</evidence>
<dbReference type="GO" id="GO:0015074">
    <property type="term" value="P:DNA integration"/>
    <property type="evidence" value="ECO:0007669"/>
    <property type="project" value="InterPro"/>
</dbReference>
<dbReference type="Pfam" id="PF00078">
    <property type="entry name" value="RVT_1"/>
    <property type="match status" value="1"/>
</dbReference>
<evidence type="ECO:0000259" key="11">
    <source>
        <dbReference type="PROSITE" id="PS50878"/>
    </source>
</evidence>
<dbReference type="PANTHER" id="PTHR37984:SF15">
    <property type="entry name" value="INTEGRASE CATALYTIC DOMAIN-CONTAINING PROTEIN"/>
    <property type="match status" value="1"/>
</dbReference>
<dbReference type="InterPro" id="IPR000477">
    <property type="entry name" value="RT_dom"/>
</dbReference>
<feature type="compositionally biased region" description="Basic and acidic residues" evidence="10">
    <location>
        <begin position="298"/>
        <end position="307"/>
    </location>
</feature>
<sequence>MLREECASFSRTEDDIGCIEKLQLSISLKDTEPVAKAYLSVPKPLYREMKDYLNDLIAQGWVEKSNSPYASPVVCVRKKDGSLRLCIDFREVNRKTLPDRQPIPRVQDIMDGLGGNCWFSLLDQGKAYHQGFMTKESRPITAFVTPWGLYEWIRIPFGLMNAPAAFQRCMEECLEGLRDEICIPYLDDTLVFSRTFEEHVENVRTVLQRLRQYGIKLKPSKCVVFKREVRYLGRIVSAEGSKMDPADTAAVRALKEKRPRTVGELRAVMGLLSYYRQYIRDFSRIANPLYALMELDPGPDKQKDRNTKTKAVKGKFKGTPSHKPITWTEKHQDILEGLIDCLVEPPILGFPDFNKSFILHTDASQQGLGAVLYQKQEGKLCVIAYASRTLTKAERNYHLHSGKLEFLALKWAVTERFRDYLISSSCTVYTDNNPLTYVLSTAKLNATGQRWVAELADFDITIKYRPGRENGDADGLSRMPCDIETMIEECSEEMSSPSVQTTVQAVEVNVSHTVWSIMAAECIETDEDMPTPLSRAALRQAQKDDKDIGPIIACKQSNERPVGQQLKAFGALSRCLLRDWEKLCFDGDGILHRKTATRTQLVLPEIFKSTVLRQLHNDMGHQGVERTTSLVRDRFFWPHMQREIEHYVTQNCTCLKQKKPCRETKAPLSPIVTTQPFELVSIDFLHLDKCKGGYEYILVIVDHYTRFAQAYPTMSKSAKTVAEKIFNDYAMKFGFPLRIHHDQGGEFENQLFAQLKKNCGVMGSRTTPYHPQGNGQVERLNRTLLQMLRTLTERQKSNWRESLPKLIYAYNSTRCEVTGFSPFYLLFGRSPRLPVDLLFGLTQEAGTADHQEYMRRWKQQMQEAYEITTANAKKCAEKSKRNYDSKVRSSVLHEGDRVLVRNLTPRGGTGKLRNHWEDCVHKVIRQVGKDMPIYEVISEQGKARGRRVLHRNLLLPCDHLPLEIQLKPAKAKRQITAGTRKGREQQHQDADVEDSDEEDYGYYPSRDQPFPVIQPEEDSAGQEAEQLSQDAEPQQQENQLEQDSGDTLTERDTSEQQEIIAHEDTALEERPSVVQSPVQSGAHWGHEQRYQRPVRDRRPPRFFTYDQLGTPGCYSTGLTGEAMQWYPPAPYRTMQAAGAWMTPVQHFGYQPVVVPGY</sequence>
<dbReference type="Pfam" id="PF00665">
    <property type="entry name" value="rve"/>
    <property type="match status" value="1"/>
</dbReference>
<dbReference type="InterPro" id="IPR043128">
    <property type="entry name" value="Rev_trsase/Diguanyl_cyclase"/>
</dbReference>
<feature type="compositionally biased region" description="Basic and acidic residues" evidence="10">
    <location>
        <begin position="1084"/>
        <end position="1093"/>
    </location>
</feature>
<feature type="domain" description="Reverse transcriptase" evidence="11">
    <location>
        <begin position="57"/>
        <end position="236"/>
    </location>
</feature>
<feature type="domain" description="Integrase catalytic" evidence="12">
    <location>
        <begin position="672"/>
        <end position="830"/>
    </location>
</feature>
<dbReference type="GO" id="GO:0003964">
    <property type="term" value="F:RNA-directed DNA polymerase activity"/>
    <property type="evidence" value="ECO:0007669"/>
    <property type="project" value="UniProtKB-KW"/>
</dbReference>
<dbReference type="SUPFAM" id="SSF53098">
    <property type="entry name" value="Ribonuclease H-like"/>
    <property type="match status" value="1"/>
</dbReference>
<evidence type="ECO:0000256" key="5">
    <source>
        <dbReference type="ARBA" id="ARBA00022722"/>
    </source>
</evidence>
<dbReference type="Gene3D" id="3.10.10.10">
    <property type="entry name" value="HIV Type 1 Reverse Transcriptase, subunit A, domain 1"/>
    <property type="match status" value="1"/>
</dbReference>
<dbReference type="InterPro" id="IPR001584">
    <property type="entry name" value="Integrase_cat-core"/>
</dbReference>
<dbReference type="Proteomes" id="UP000007635">
    <property type="component" value="Chromosome XX"/>
</dbReference>
<dbReference type="CDD" id="cd09274">
    <property type="entry name" value="RNase_HI_RT_Ty3"/>
    <property type="match status" value="1"/>
</dbReference>
<feature type="compositionally biased region" description="Polar residues" evidence="10">
    <location>
        <begin position="1025"/>
        <end position="1047"/>
    </location>
</feature>
<keyword evidence="6" id="KW-0255">Endonuclease</keyword>
<dbReference type="FunFam" id="3.30.420.10:FF:000032">
    <property type="entry name" value="Retrovirus-related Pol polyprotein from transposon 297-like Protein"/>
    <property type="match status" value="1"/>
</dbReference>
<name>A0AAQ4S1Y1_GASAC</name>
<feature type="compositionally biased region" description="Basic and acidic residues" evidence="10">
    <location>
        <begin position="981"/>
        <end position="990"/>
    </location>
</feature>
<feature type="region of interest" description="Disordered" evidence="10">
    <location>
        <begin position="297"/>
        <end position="317"/>
    </location>
</feature>
<evidence type="ECO:0000256" key="7">
    <source>
        <dbReference type="ARBA" id="ARBA00022801"/>
    </source>
</evidence>
<organism evidence="13 14">
    <name type="scientific">Gasterosteus aculeatus aculeatus</name>
    <name type="common">three-spined stickleback</name>
    <dbReference type="NCBI Taxonomy" id="481459"/>
    <lineage>
        <taxon>Eukaryota</taxon>
        <taxon>Metazoa</taxon>
        <taxon>Chordata</taxon>
        <taxon>Craniata</taxon>
        <taxon>Vertebrata</taxon>
        <taxon>Euteleostomi</taxon>
        <taxon>Actinopterygii</taxon>
        <taxon>Neopterygii</taxon>
        <taxon>Teleostei</taxon>
        <taxon>Neoteleostei</taxon>
        <taxon>Acanthomorphata</taxon>
        <taxon>Eupercaria</taxon>
        <taxon>Perciformes</taxon>
        <taxon>Cottioidei</taxon>
        <taxon>Gasterosteales</taxon>
        <taxon>Gasterosteidae</taxon>
        <taxon>Gasterosteus</taxon>
    </lineage>
</organism>
<dbReference type="Pfam" id="PF17921">
    <property type="entry name" value="Integrase_H2C2"/>
    <property type="match status" value="1"/>
</dbReference>
<dbReference type="CDD" id="cd01647">
    <property type="entry name" value="RT_LTR"/>
    <property type="match status" value="1"/>
</dbReference>
<dbReference type="Gene3D" id="1.10.340.70">
    <property type="match status" value="1"/>
</dbReference>
<dbReference type="InterPro" id="IPR043502">
    <property type="entry name" value="DNA/RNA_pol_sf"/>
</dbReference>
<dbReference type="FunFam" id="1.10.340.70:FF:000001">
    <property type="entry name" value="Retrovirus-related Pol polyprotein from transposon gypsy-like Protein"/>
    <property type="match status" value="1"/>
</dbReference>
<dbReference type="GO" id="GO:0003676">
    <property type="term" value="F:nucleic acid binding"/>
    <property type="evidence" value="ECO:0007669"/>
    <property type="project" value="InterPro"/>
</dbReference>
<dbReference type="GeneTree" id="ENSGT01100000263500"/>
<evidence type="ECO:0000256" key="3">
    <source>
        <dbReference type="ARBA" id="ARBA00022679"/>
    </source>
</evidence>